<reference evidence="1" key="1">
    <citation type="submission" date="2022-07" db="EMBL/GenBank/DDBJ databases">
        <title>Genome Sequence of Phlebia brevispora.</title>
        <authorList>
            <person name="Buettner E."/>
        </authorList>
    </citation>
    <scope>NUCLEOTIDE SEQUENCE</scope>
    <source>
        <strain evidence="1">MPL23</strain>
    </source>
</reference>
<evidence type="ECO:0000313" key="1">
    <source>
        <dbReference type="EMBL" id="KAJ3532886.1"/>
    </source>
</evidence>
<keyword evidence="2" id="KW-1185">Reference proteome</keyword>
<evidence type="ECO:0000313" key="2">
    <source>
        <dbReference type="Proteomes" id="UP001148662"/>
    </source>
</evidence>
<dbReference type="Proteomes" id="UP001148662">
    <property type="component" value="Unassembled WGS sequence"/>
</dbReference>
<comment type="caution">
    <text evidence="1">The sequence shown here is derived from an EMBL/GenBank/DDBJ whole genome shotgun (WGS) entry which is preliminary data.</text>
</comment>
<dbReference type="EMBL" id="JANHOG010001702">
    <property type="protein sequence ID" value="KAJ3532886.1"/>
    <property type="molecule type" value="Genomic_DNA"/>
</dbReference>
<accession>A0ACC1S632</accession>
<proteinExistence type="predicted"/>
<protein>
    <submittedName>
        <fullName evidence="1">Uncharacterized protein</fullName>
    </submittedName>
</protein>
<gene>
    <name evidence="1" type="ORF">NM688_g7358</name>
</gene>
<sequence length="535" mass="60061">MQAHANREPYARIRTVTAVLFEVLLPTSIDRRSASIDSVITGPHSATSSMAHSEGADTSLPERVSYARLNFDILACIMACVHEREDLLSFMFTCSVLYAAGVPLLLRRFPRCIHAKSLWPFNKFLLSNAPASFSALRILCFSYQHDKHREDPIVGSQDRAIVANILQQATRLECLALHKKYLGQSGHSDDAVARAIASLTALRRLALGGSCDNQTRSILTQLQSPIWLLAVEFLESTDVLPLLANFCHTLRHAEISSAKFLSSSAPYPHLGYLELSRCSQLRLSVLGPAFPALKLFVVSTVDTRVGEVSTDAMREENLQFQQGRSTPVWKLSGLIADLESLYILCLQFQVPGLTVTRSDPETYNDLTWLHDSMAYLQPQVFQIRGLSESCYPTDLSDFFNRDKMSELARVTICSELSDEDFEYHEYMIMLVDDLTVALAGFNSDGFKLILAVHAFGKCRDFLDGLDVDPLARIIMDMIPAVEVVEFECVGHVKRTRRWLRHNQDGVTEVSPSDYYEPITAEELWACYRELYGTDP</sequence>
<organism evidence="1 2">
    <name type="scientific">Phlebia brevispora</name>
    <dbReference type="NCBI Taxonomy" id="194682"/>
    <lineage>
        <taxon>Eukaryota</taxon>
        <taxon>Fungi</taxon>
        <taxon>Dikarya</taxon>
        <taxon>Basidiomycota</taxon>
        <taxon>Agaricomycotina</taxon>
        <taxon>Agaricomycetes</taxon>
        <taxon>Polyporales</taxon>
        <taxon>Meruliaceae</taxon>
        <taxon>Phlebia</taxon>
    </lineage>
</organism>
<name>A0ACC1S632_9APHY</name>